<organism evidence="10 11">
    <name type="scientific">Chloropicon primus</name>
    <dbReference type="NCBI Taxonomy" id="1764295"/>
    <lineage>
        <taxon>Eukaryota</taxon>
        <taxon>Viridiplantae</taxon>
        <taxon>Chlorophyta</taxon>
        <taxon>Chloropicophyceae</taxon>
        <taxon>Chloropicales</taxon>
        <taxon>Chloropicaceae</taxon>
        <taxon>Chloropicon</taxon>
    </lineage>
</organism>
<keyword evidence="5" id="KW-0779">Telomere</keyword>
<evidence type="ECO:0000256" key="8">
    <source>
        <dbReference type="ARBA" id="ARBA00030039"/>
    </source>
</evidence>
<keyword evidence="11" id="KW-1185">Reference proteome</keyword>
<dbReference type="InterPro" id="IPR004365">
    <property type="entry name" value="NA-bd_OB_tRNA"/>
</dbReference>
<sequence>MPFLRDGQTHTLKLFAFQVASGTWKQYQDVECCGVVVEVYKATKYTMFAIDDATAVVQCILWRPARNGSTGGGVSAERTVWMEVQEEAYESEREGLALGCQVKVRGQVHEYKGQRQIKVASLCPLTEPNAETEHRLDTERLFRLVYKNL</sequence>
<proteinExistence type="predicted"/>
<evidence type="ECO:0000256" key="7">
    <source>
        <dbReference type="ARBA" id="ARBA00023242"/>
    </source>
</evidence>
<dbReference type="OrthoDB" id="77828at2759"/>
<dbReference type="STRING" id="1764295.A0A5B8MKE6"/>
<evidence type="ECO:0000313" key="10">
    <source>
        <dbReference type="EMBL" id="QDZ20927.1"/>
    </source>
</evidence>
<dbReference type="GO" id="GO:0003677">
    <property type="term" value="F:DNA binding"/>
    <property type="evidence" value="ECO:0007669"/>
    <property type="project" value="UniProtKB-KW"/>
</dbReference>
<dbReference type="SUPFAM" id="SSF50249">
    <property type="entry name" value="Nucleic acid-binding proteins"/>
    <property type="match status" value="1"/>
</dbReference>
<evidence type="ECO:0000259" key="9">
    <source>
        <dbReference type="Pfam" id="PF01336"/>
    </source>
</evidence>
<feature type="domain" description="OB" evidence="9">
    <location>
        <begin position="30"/>
        <end position="121"/>
    </location>
</feature>
<evidence type="ECO:0000256" key="3">
    <source>
        <dbReference type="ARBA" id="ARBA00017411"/>
    </source>
</evidence>
<dbReference type="GO" id="GO:0005634">
    <property type="term" value="C:nucleus"/>
    <property type="evidence" value="ECO:0007669"/>
    <property type="project" value="UniProtKB-SubCell"/>
</dbReference>
<keyword evidence="7" id="KW-0539">Nucleus</keyword>
<dbReference type="Pfam" id="PF01336">
    <property type="entry name" value="tRNA_anti-codon"/>
    <property type="match status" value="1"/>
</dbReference>
<name>A0A5B8MKE6_9CHLO</name>
<accession>A0A5B8MKE6</accession>
<dbReference type="EMBL" id="CP031037">
    <property type="protein sequence ID" value="QDZ20927.1"/>
    <property type="molecule type" value="Genomic_DNA"/>
</dbReference>
<evidence type="ECO:0000256" key="6">
    <source>
        <dbReference type="ARBA" id="ARBA00023125"/>
    </source>
</evidence>
<gene>
    <name evidence="10" type="ORF">A3770_04p34450</name>
</gene>
<dbReference type="GO" id="GO:0000781">
    <property type="term" value="C:chromosome, telomeric region"/>
    <property type="evidence" value="ECO:0007669"/>
    <property type="project" value="UniProtKB-SubCell"/>
</dbReference>
<evidence type="ECO:0000256" key="4">
    <source>
        <dbReference type="ARBA" id="ARBA00022454"/>
    </source>
</evidence>
<evidence type="ECO:0000313" key="11">
    <source>
        <dbReference type="Proteomes" id="UP000316726"/>
    </source>
</evidence>
<dbReference type="PANTHER" id="PTHR13989">
    <property type="entry name" value="REPLICATION PROTEIN A-RELATED"/>
    <property type="match status" value="1"/>
</dbReference>
<protein>
    <recommendedName>
        <fullName evidence="3">CST complex subunit STN1</fullName>
    </recommendedName>
    <alternativeName>
        <fullName evidence="8">Suppressor of cdc thirteen homolog</fullName>
    </alternativeName>
</protein>
<dbReference type="Proteomes" id="UP000316726">
    <property type="component" value="Chromosome 4"/>
</dbReference>
<keyword evidence="4" id="KW-0158">Chromosome</keyword>
<evidence type="ECO:0000256" key="1">
    <source>
        <dbReference type="ARBA" id="ARBA00004123"/>
    </source>
</evidence>
<keyword evidence="6" id="KW-0238">DNA-binding</keyword>
<dbReference type="Gene3D" id="2.40.50.140">
    <property type="entry name" value="Nucleic acid-binding proteins"/>
    <property type="match status" value="1"/>
</dbReference>
<dbReference type="InterPro" id="IPR040260">
    <property type="entry name" value="RFA2-like"/>
</dbReference>
<dbReference type="PANTHER" id="PTHR13989:SF33">
    <property type="entry name" value="CST COMPLEX SUBUNIT STN1"/>
    <property type="match status" value="1"/>
</dbReference>
<evidence type="ECO:0000256" key="2">
    <source>
        <dbReference type="ARBA" id="ARBA00004574"/>
    </source>
</evidence>
<comment type="subcellular location">
    <subcellularLocation>
        <location evidence="2">Chromosome</location>
        <location evidence="2">Telomere</location>
    </subcellularLocation>
    <subcellularLocation>
        <location evidence="1">Nucleus</location>
    </subcellularLocation>
</comment>
<evidence type="ECO:0000256" key="5">
    <source>
        <dbReference type="ARBA" id="ARBA00022895"/>
    </source>
</evidence>
<dbReference type="InterPro" id="IPR012340">
    <property type="entry name" value="NA-bd_OB-fold"/>
</dbReference>
<dbReference type="AlphaFoldDB" id="A0A5B8MKE6"/>
<reference evidence="10 11" key="1">
    <citation type="submission" date="2018-07" db="EMBL/GenBank/DDBJ databases">
        <title>The complete nuclear genome of the prasinophyte Chloropicon primus (CCMP1205).</title>
        <authorList>
            <person name="Pombert J.-F."/>
            <person name="Otis C."/>
            <person name="Turmel M."/>
            <person name="Lemieux C."/>
        </authorList>
    </citation>
    <scope>NUCLEOTIDE SEQUENCE [LARGE SCALE GENOMIC DNA]</scope>
    <source>
        <strain evidence="10 11">CCMP1205</strain>
    </source>
</reference>